<dbReference type="InterPro" id="IPR036770">
    <property type="entry name" value="Ankyrin_rpt-contain_sf"/>
</dbReference>
<evidence type="ECO:0000313" key="5">
    <source>
        <dbReference type="EMBL" id="KHN88042.1"/>
    </source>
</evidence>
<dbReference type="Pfam" id="PF12796">
    <property type="entry name" value="Ank_2"/>
    <property type="match status" value="1"/>
</dbReference>
<dbReference type="EMBL" id="JPKZ01000272">
    <property type="protein sequence ID" value="KHN88042.1"/>
    <property type="molecule type" value="Genomic_DNA"/>
</dbReference>
<evidence type="ECO:0000256" key="4">
    <source>
        <dbReference type="SAM" id="MobiDB-lite"/>
    </source>
</evidence>
<reference evidence="5 6" key="1">
    <citation type="submission" date="2014-11" db="EMBL/GenBank/DDBJ databases">
        <title>Genetic blueprint of the zoonotic pathogen Toxocara canis.</title>
        <authorList>
            <person name="Zhu X.-Q."/>
            <person name="Korhonen P.K."/>
            <person name="Cai H."/>
            <person name="Young N.D."/>
            <person name="Nejsum P."/>
            <person name="von Samson-Himmelstjerna G."/>
            <person name="Boag P.R."/>
            <person name="Tan P."/>
            <person name="Li Q."/>
            <person name="Min J."/>
            <person name="Yang Y."/>
            <person name="Wang X."/>
            <person name="Fang X."/>
            <person name="Hall R.S."/>
            <person name="Hofmann A."/>
            <person name="Sternberg P.W."/>
            <person name="Jex A.R."/>
            <person name="Gasser R.B."/>
        </authorList>
    </citation>
    <scope>NUCLEOTIDE SEQUENCE [LARGE SCALE GENOMIC DNA]</scope>
    <source>
        <strain evidence="5">PN_DK_2014</strain>
    </source>
</reference>
<dbReference type="Gene3D" id="1.25.40.20">
    <property type="entry name" value="Ankyrin repeat-containing domain"/>
    <property type="match status" value="1"/>
</dbReference>
<name>A0A0B2W360_TOXCA</name>
<dbReference type="PROSITE" id="PS50297">
    <property type="entry name" value="ANK_REP_REGION"/>
    <property type="match status" value="2"/>
</dbReference>
<accession>A0A0B2W360</accession>
<feature type="repeat" description="ANK" evidence="3">
    <location>
        <begin position="215"/>
        <end position="240"/>
    </location>
</feature>
<evidence type="ECO:0000256" key="3">
    <source>
        <dbReference type="PROSITE-ProRule" id="PRU00023"/>
    </source>
</evidence>
<keyword evidence="6" id="KW-1185">Reference proteome</keyword>
<dbReference type="Proteomes" id="UP000031036">
    <property type="component" value="Unassembled WGS sequence"/>
</dbReference>
<keyword evidence="2 3" id="KW-0040">ANK repeat</keyword>
<comment type="caution">
    <text evidence="5">The sequence shown here is derived from an EMBL/GenBank/DDBJ whole genome shotgun (WGS) entry which is preliminary data.</text>
</comment>
<keyword evidence="1" id="KW-0677">Repeat</keyword>
<dbReference type="OrthoDB" id="10261302at2759"/>
<feature type="region of interest" description="Disordered" evidence="4">
    <location>
        <begin position="385"/>
        <end position="411"/>
    </location>
</feature>
<dbReference type="PROSITE" id="PS50088">
    <property type="entry name" value="ANK_REPEAT"/>
    <property type="match status" value="2"/>
</dbReference>
<evidence type="ECO:0000256" key="1">
    <source>
        <dbReference type="ARBA" id="ARBA00022737"/>
    </source>
</evidence>
<organism evidence="5 6">
    <name type="scientific">Toxocara canis</name>
    <name type="common">Canine roundworm</name>
    <dbReference type="NCBI Taxonomy" id="6265"/>
    <lineage>
        <taxon>Eukaryota</taxon>
        <taxon>Metazoa</taxon>
        <taxon>Ecdysozoa</taxon>
        <taxon>Nematoda</taxon>
        <taxon>Chromadorea</taxon>
        <taxon>Rhabditida</taxon>
        <taxon>Spirurina</taxon>
        <taxon>Ascaridomorpha</taxon>
        <taxon>Ascaridoidea</taxon>
        <taxon>Toxocaridae</taxon>
        <taxon>Toxocara</taxon>
    </lineage>
</organism>
<dbReference type="Pfam" id="PF13637">
    <property type="entry name" value="Ank_4"/>
    <property type="match status" value="1"/>
</dbReference>
<dbReference type="Pfam" id="PF13606">
    <property type="entry name" value="Ank_3"/>
    <property type="match status" value="1"/>
</dbReference>
<dbReference type="InterPro" id="IPR002110">
    <property type="entry name" value="Ankyrin_rpt"/>
</dbReference>
<gene>
    <name evidence="5" type="primary">ESPN</name>
    <name evidence="5" type="ORF">Tcan_08886</name>
</gene>
<protein>
    <submittedName>
        <fullName evidence="5">Espin</fullName>
    </submittedName>
</protein>
<sequence>MPAPPATPACCATAFRAVRSGHLQCLSAMDNDQLQERDLYQQTPLHIAAKLGQLQAIDVLMKRVPQTADAISVCGENAALLAVGEGQSKCVERLLSGNLKTALMRAMQRDINGTSILIAAVAREDNDTAFWLLRTFGKPLAMLPNNCHMLPLHVAASTGNIEFIRIATKYDSQMANYRDIFGCTPALYAVQGGYLTCLRYLIEKARSNINAVSDKGQSLLHVACLSGHAHIVRWLMQRSVPNAILWPTKDGANVVHCAAYSGSVVALSVLLEPIPRKKRRLLLTIRDSRGNTPLHLAAINNHVDAAHFLLAKGANPRLTNGAGQTAETISLMKGHFQLAKLLRHWNDKKYRQNGRMLISSKGDSMSETIAAYSSGYGSALSQTLPTESSRVASPPLRRQLSSGYSSSRDEPTLRIYSGEEYRETRPLSFIATDEDGRVYSNLSCQTDPDPLNRDVRVVGLDLWQGEGLAAVEQIDKVLNAIEPN</sequence>
<dbReference type="PANTHER" id="PTHR24173:SF74">
    <property type="entry name" value="ANKYRIN REPEAT DOMAIN-CONTAINING PROTEIN 16"/>
    <property type="match status" value="1"/>
</dbReference>
<dbReference type="SUPFAM" id="SSF48403">
    <property type="entry name" value="Ankyrin repeat"/>
    <property type="match status" value="2"/>
</dbReference>
<evidence type="ECO:0000313" key="6">
    <source>
        <dbReference type="Proteomes" id="UP000031036"/>
    </source>
</evidence>
<dbReference type="SMART" id="SM00248">
    <property type="entry name" value="ANK"/>
    <property type="match status" value="8"/>
</dbReference>
<proteinExistence type="predicted"/>
<dbReference type="OMA" id="IHCASYS"/>
<feature type="repeat" description="ANK" evidence="3">
    <location>
        <begin position="289"/>
        <end position="321"/>
    </location>
</feature>
<dbReference type="PANTHER" id="PTHR24173">
    <property type="entry name" value="ANKYRIN REPEAT CONTAINING"/>
    <property type="match status" value="1"/>
</dbReference>
<dbReference type="STRING" id="6265.A0A0B2W360"/>
<evidence type="ECO:0000256" key="2">
    <source>
        <dbReference type="ARBA" id="ARBA00023043"/>
    </source>
</evidence>
<dbReference type="AlphaFoldDB" id="A0A0B2W360"/>